<keyword evidence="2" id="KW-0808">Transferase</keyword>
<dbReference type="NCBIfam" id="TIGR00135">
    <property type="entry name" value="gatC"/>
    <property type="match status" value="1"/>
</dbReference>
<evidence type="ECO:0000313" key="3">
    <source>
        <dbReference type="Proteomes" id="UP000055035"/>
    </source>
</evidence>
<evidence type="ECO:0000256" key="1">
    <source>
        <dbReference type="HAMAP-Rule" id="MF_00122"/>
    </source>
</evidence>
<dbReference type="RefSeq" id="WP_058470791.1">
    <property type="nucleotide sequence ID" value="NZ_CAAAIC010000003.1"/>
</dbReference>
<proteinExistence type="inferred from homology"/>
<keyword evidence="1" id="KW-0547">Nucleotide-binding</keyword>
<dbReference type="Gene3D" id="1.10.20.60">
    <property type="entry name" value="Glu-tRNAGln amidotransferase C subunit, N-terminal domain"/>
    <property type="match status" value="1"/>
</dbReference>
<dbReference type="InterPro" id="IPR036113">
    <property type="entry name" value="Asp/Glu-ADT_sf_sub_c"/>
</dbReference>
<dbReference type="HAMAP" id="MF_00122">
    <property type="entry name" value="GatC"/>
    <property type="match status" value="1"/>
</dbReference>
<dbReference type="OrthoDB" id="9794326at2"/>
<name>A0A0W0VA41_9GAMM</name>
<evidence type="ECO:0000313" key="2">
    <source>
        <dbReference type="EMBL" id="KTD16988.1"/>
    </source>
</evidence>
<comment type="subunit">
    <text evidence="1">Heterotrimer of A, B and C subunits.</text>
</comment>
<dbReference type="GO" id="GO:0016740">
    <property type="term" value="F:transferase activity"/>
    <property type="evidence" value="ECO:0007669"/>
    <property type="project" value="UniProtKB-KW"/>
</dbReference>
<comment type="function">
    <text evidence="1">Allows the formation of correctly charged Asn-tRNA(Asn) or Gln-tRNA(Gln) through the transamidation of misacylated Asp-tRNA(Asn) or Glu-tRNA(Gln) in organisms which lack either or both of asparaginyl-tRNA or glutaminyl-tRNA synthetases. The reaction takes place in the presence of glutamine and ATP through an activated phospho-Asp-tRNA(Asn) or phospho-Glu-tRNA(Gln).</text>
</comment>
<dbReference type="EMBL" id="LNYJ01000011">
    <property type="protein sequence ID" value="KTD16988.1"/>
    <property type="molecule type" value="Genomic_DNA"/>
</dbReference>
<dbReference type="GO" id="GO:0070681">
    <property type="term" value="P:glutaminyl-tRNAGln biosynthesis via transamidation"/>
    <property type="evidence" value="ECO:0007669"/>
    <property type="project" value="TreeGrafter"/>
</dbReference>
<dbReference type="PATRIC" id="fig|456.5.peg.1385"/>
<dbReference type="AlphaFoldDB" id="A0A0W0VA41"/>
<keyword evidence="1" id="KW-0067">ATP-binding</keyword>
<organism evidence="2 3">
    <name type="scientific">Legionella jordanis</name>
    <dbReference type="NCBI Taxonomy" id="456"/>
    <lineage>
        <taxon>Bacteria</taxon>
        <taxon>Pseudomonadati</taxon>
        <taxon>Pseudomonadota</taxon>
        <taxon>Gammaproteobacteria</taxon>
        <taxon>Legionellales</taxon>
        <taxon>Legionellaceae</taxon>
        <taxon>Legionella</taxon>
    </lineage>
</organism>
<dbReference type="GO" id="GO:0006450">
    <property type="term" value="P:regulation of translational fidelity"/>
    <property type="evidence" value="ECO:0007669"/>
    <property type="project" value="InterPro"/>
</dbReference>
<keyword evidence="3" id="KW-1185">Reference proteome</keyword>
<dbReference type="EC" id="6.3.5.-" evidence="1"/>
<dbReference type="Proteomes" id="UP000055035">
    <property type="component" value="Unassembled WGS sequence"/>
</dbReference>
<accession>A0A0W0VA41</accession>
<dbReference type="PANTHER" id="PTHR15004:SF0">
    <property type="entry name" value="GLUTAMYL-TRNA(GLN) AMIDOTRANSFERASE SUBUNIT C, MITOCHONDRIAL"/>
    <property type="match status" value="1"/>
</dbReference>
<keyword evidence="1" id="KW-0436">Ligase</keyword>
<sequence>MTIRDDELKNMAQLACMDIDSEYGDTLAEDVNAIMDFVEQLKQVDTSGVSPLFHPLDLQQRFRKDTVHENDCSVELAAIAPLFEDNLYLVPKVIDSGE</sequence>
<reference evidence="2 3" key="1">
    <citation type="submission" date="2015-11" db="EMBL/GenBank/DDBJ databases">
        <title>Genomic analysis of 38 Legionella species identifies large and diverse effector repertoires.</title>
        <authorList>
            <person name="Burstein D."/>
            <person name="Amaro F."/>
            <person name="Zusman T."/>
            <person name="Lifshitz Z."/>
            <person name="Cohen O."/>
            <person name="Gilbert J.A."/>
            <person name="Pupko T."/>
            <person name="Shuman H.A."/>
            <person name="Segal G."/>
        </authorList>
    </citation>
    <scope>NUCLEOTIDE SEQUENCE [LARGE SCALE GENOMIC DNA]</scope>
    <source>
        <strain evidence="2 3">BL-540</strain>
    </source>
</reference>
<dbReference type="Pfam" id="PF02686">
    <property type="entry name" value="GatC"/>
    <property type="match status" value="1"/>
</dbReference>
<dbReference type="STRING" id="456.Ljor_1294"/>
<dbReference type="GO" id="GO:0050567">
    <property type="term" value="F:glutaminyl-tRNA synthase (glutamine-hydrolyzing) activity"/>
    <property type="evidence" value="ECO:0007669"/>
    <property type="project" value="UniProtKB-UniRule"/>
</dbReference>
<comment type="similarity">
    <text evidence="1">Belongs to the GatC family.</text>
</comment>
<dbReference type="GO" id="GO:0050566">
    <property type="term" value="F:asparaginyl-tRNA synthase (glutamine-hydrolyzing) activity"/>
    <property type="evidence" value="ECO:0007669"/>
    <property type="project" value="RHEA"/>
</dbReference>
<dbReference type="GO" id="GO:0005524">
    <property type="term" value="F:ATP binding"/>
    <property type="evidence" value="ECO:0007669"/>
    <property type="project" value="UniProtKB-KW"/>
</dbReference>
<protein>
    <recommendedName>
        <fullName evidence="1">Aspartyl/glutamyl-tRNA(Asn/Gln) amidotransferase subunit C</fullName>
        <shortName evidence="1">Asp/Glu-ADT subunit C</shortName>
        <ecNumber evidence="1">6.3.5.-</ecNumber>
    </recommendedName>
</protein>
<dbReference type="InterPro" id="IPR003837">
    <property type="entry name" value="GatC"/>
</dbReference>
<comment type="caution">
    <text evidence="2">The sequence shown here is derived from an EMBL/GenBank/DDBJ whole genome shotgun (WGS) entry which is preliminary data.</text>
</comment>
<dbReference type="SUPFAM" id="SSF141000">
    <property type="entry name" value="Glu-tRNAGln amidotransferase C subunit"/>
    <property type="match status" value="1"/>
</dbReference>
<gene>
    <name evidence="1" type="primary">gatC</name>
    <name evidence="2" type="ORF">Ljor_1294</name>
</gene>
<comment type="catalytic activity">
    <reaction evidence="1">
        <text>L-glutamyl-tRNA(Gln) + L-glutamine + ATP + H2O = L-glutaminyl-tRNA(Gln) + L-glutamate + ADP + phosphate + H(+)</text>
        <dbReference type="Rhea" id="RHEA:17521"/>
        <dbReference type="Rhea" id="RHEA-COMP:9681"/>
        <dbReference type="Rhea" id="RHEA-COMP:9684"/>
        <dbReference type="ChEBI" id="CHEBI:15377"/>
        <dbReference type="ChEBI" id="CHEBI:15378"/>
        <dbReference type="ChEBI" id="CHEBI:29985"/>
        <dbReference type="ChEBI" id="CHEBI:30616"/>
        <dbReference type="ChEBI" id="CHEBI:43474"/>
        <dbReference type="ChEBI" id="CHEBI:58359"/>
        <dbReference type="ChEBI" id="CHEBI:78520"/>
        <dbReference type="ChEBI" id="CHEBI:78521"/>
        <dbReference type="ChEBI" id="CHEBI:456216"/>
    </reaction>
</comment>
<keyword evidence="1" id="KW-0648">Protein biosynthesis</keyword>
<dbReference type="GO" id="GO:0006412">
    <property type="term" value="P:translation"/>
    <property type="evidence" value="ECO:0007669"/>
    <property type="project" value="UniProtKB-UniRule"/>
</dbReference>
<comment type="catalytic activity">
    <reaction evidence="1">
        <text>L-aspartyl-tRNA(Asn) + L-glutamine + ATP + H2O = L-asparaginyl-tRNA(Asn) + L-glutamate + ADP + phosphate + 2 H(+)</text>
        <dbReference type="Rhea" id="RHEA:14513"/>
        <dbReference type="Rhea" id="RHEA-COMP:9674"/>
        <dbReference type="Rhea" id="RHEA-COMP:9677"/>
        <dbReference type="ChEBI" id="CHEBI:15377"/>
        <dbReference type="ChEBI" id="CHEBI:15378"/>
        <dbReference type="ChEBI" id="CHEBI:29985"/>
        <dbReference type="ChEBI" id="CHEBI:30616"/>
        <dbReference type="ChEBI" id="CHEBI:43474"/>
        <dbReference type="ChEBI" id="CHEBI:58359"/>
        <dbReference type="ChEBI" id="CHEBI:78515"/>
        <dbReference type="ChEBI" id="CHEBI:78516"/>
        <dbReference type="ChEBI" id="CHEBI:456216"/>
    </reaction>
</comment>
<dbReference type="PANTHER" id="PTHR15004">
    <property type="entry name" value="GLUTAMYL-TRNA(GLN) AMIDOTRANSFERASE SUBUNIT C, MITOCHONDRIAL"/>
    <property type="match status" value="1"/>
</dbReference>